<keyword evidence="1" id="KW-0472">Membrane</keyword>
<evidence type="ECO:0000313" key="3">
    <source>
        <dbReference type="Proteomes" id="UP001630127"/>
    </source>
</evidence>
<keyword evidence="1" id="KW-1133">Transmembrane helix</keyword>
<keyword evidence="1" id="KW-0812">Transmembrane</keyword>
<feature type="transmembrane region" description="Helical" evidence="1">
    <location>
        <begin position="42"/>
        <end position="61"/>
    </location>
</feature>
<gene>
    <name evidence="2" type="ORF">ACH5RR_026509</name>
</gene>
<dbReference type="EMBL" id="JBJUIK010000011">
    <property type="protein sequence ID" value="KAL3513792.1"/>
    <property type="molecule type" value="Genomic_DNA"/>
</dbReference>
<proteinExistence type="predicted"/>
<reference evidence="2 3" key="1">
    <citation type="submission" date="2024-11" db="EMBL/GenBank/DDBJ databases">
        <title>A near-complete genome assembly of Cinchona calisaya.</title>
        <authorList>
            <person name="Lian D.C."/>
            <person name="Zhao X.W."/>
            <person name="Wei L."/>
        </authorList>
    </citation>
    <scope>NUCLEOTIDE SEQUENCE [LARGE SCALE GENOMIC DNA]</scope>
    <source>
        <tissue evidence="2">Nenye</tissue>
    </source>
</reference>
<feature type="transmembrane region" description="Helical" evidence="1">
    <location>
        <begin position="81"/>
        <end position="98"/>
    </location>
</feature>
<name>A0ABD2Z2S3_9GENT</name>
<evidence type="ECO:0000256" key="1">
    <source>
        <dbReference type="SAM" id="Phobius"/>
    </source>
</evidence>
<accession>A0ABD2Z2S3</accession>
<keyword evidence="3" id="KW-1185">Reference proteome</keyword>
<organism evidence="2 3">
    <name type="scientific">Cinchona calisaya</name>
    <dbReference type="NCBI Taxonomy" id="153742"/>
    <lineage>
        <taxon>Eukaryota</taxon>
        <taxon>Viridiplantae</taxon>
        <taxon>Streptophyta</taxon>
        <taxon>Embryophyta</taxon>
        <taxon>Tracheophyta</taxon>
        <taxon>Spermatophyta</taxon>
        <taxon>Magnoliopsida</taxon>
        <taxon>eudicotyledons</taxon>
        <taxon>Gunneridae</taxon>
        <taxon>Pentapetalae</taxon>
        <taxon>asterids</taxon>
        <taxon>lamiids</taxon>
        <taxon>Gentianales</taxon>
        <taxon>Rubiaceae</taxon>
        <taxon>Cinchonoideae</taxon>
        <taxon>Cinchoneae</taxon>
        <taxon>Cinchona</taxon>
    </lineage>
</organism>
<dbReference type="Proteomes" id="UP001630127">
    <property type="component" value="Unassembled WGS sequence"/>
</dbReference>
<dbReference type="AlphaFoldDB" id="A0ABD2Z2S3"/>
<comment type="caution">
    <text evidence="2">The sequence shown here is derived from an EMBL/GenBank/DDBJ whole genome shotgun (WGS) entry which is preliminary data.</text>
</comment>
<sequence>MNAQLTKPVSLEEFEDTVFSMSPNKPPRHDGDTLFFKNFGTFFFYDLLVAVSSFFHSSHLLTSMNHTVLSLILKIQNPNLVFHYRPISCIILFIRFYLKF</sequence>
<evidence type="ECO:0000313" key="2">
    <source>
        <dbReference type="EMBL" id="KAL3513792.1"/>
    </source>
</evidence>
<protein>
    <submittedName>
        <fullName evidence="2">Uncharacterized protein</fullName>
    </submittedName>
</protein>